<keyword evidence="1 4" id="KW-0963">Cytoplasm</keyword>
<dbReference type="Gene3D" id="3.40.630.70">
    <property type="entry name" value="Leucyl/phenylalanyl-tRNA-protein transferase, C-terminal domain"/>
    <property type="match status" value="1"/>
</dbReference>
<evidence type="ECO:0000313" key="5">
    <source>
        <dbReference type="EMBL" id="PTE17347.1"/>
    </source>
</evidence>
<dbReference type="GO" id="GO:0005737">
    <property type="term" value="C:cytoplasm"/>
    <property type="evidence" value="ECO:0007669"/>
    <property type="project" value="UniProtKB-SubCell"/>
</dbReference>
<dbReference type="PANTHER" id="PTHR30098:SF2">
    <property type="entry name" value="LEUCYL_PHENYLALANYL-TRNA--PROTEIN TRANSFERASE"/>
    <property type="match status" value="1"/>
</dbReference>
<keyword evidence="6" id="KW-1185">Reference proteome</keyword>
<gene>
    <name evidence="4" type="primary">aat</name>
    <name evidence="5" type="ORF">C5F46_09500</name>
</gene>
<dbReference type="Pfam" id="PF03588">
    <property type="entry name" value="Leu_Phe_trans"/>
    <property type="match status" value="1"/>
</dbReference>
<dbReference type="InterPro" id="IPR016181">
    <property type="entry name" value="Acyl_CoA_acyltransferase"/>
</dbReference>
<dbReference type="InterPro" id="IPR042221">
    <property type="entry name" value="Leu/Phe-tRNA_Trfase_N"/>
</dbReference>
<evidence type="ECO:0000256" key="2">
    <source>
        <dbReference type="ARBA" id="ARBA00022679"/>
    </source>
</evidence>
<comment type="catalytic activity">
    <reaction evidence="4">
        <text>L-phenylalanyl-tRNA(Phe) + an N-terminal L-alpha-aminoacyl-[protein] = an N-terminal L-phenylalanyl-L-alpha-aminoacyl-[protein] + tRNA(Phe)</text>
        <dbReference type="Rhea" id="RHEA:43632"/>
        <dbReference type="Rhea" id="RHEA-COMP:9668"/>
        <dbReference type="Rhea" id="RHEA-COMP:9699"/>
        <dbReference type="Rhea" id="RHEA-COMP:10636"/>
        <dbReference type="Rhea" id="RHEA-COMP:10637"/>
        <dbReference type="ChEBI" id="CHEBI:78442"/>
        <dbReference type="ChEBI" id="CHEBI:78531"/>
        <dbReference type="ChEBI" id="CHEBI:78597"/>
        <dbReference type="ChEBI" id="CHEBI:83561"/>
        <dbReference type="EC" id="2.3.2.6"/>
    </reaction>
</comment>
<dbReference type="InterPro" id="IPR004616">
    <property type="entry name" value="Leu/Phe-tRNA_Trfase"/>
</dbReference>
<dbReference type="PANTHER" id="PTHR30098">
    <property type="entry name" value="LEUCYL/PHENYLALANYL-TRNA--PROTEIN TRANSFERASE"/>
    <property type="match status" value="1"/>
</dbReference>
<evidence type="ECO:0000256" key="3">
    <source>
        <dbReference type="ARBA" id="ARBA00023315"/>
    </source>
</evidence>
<dbReference type="HAMAP" id="MF_00688">
    <property type="entry name" value="Leu_Phe_trans"/>
    <property type="match status" value="1"/>
</dbReference>
<dbReference type="Gene3D" id="3.30.70.3550">
    <property type="entry name" value="Leucyl/phenylalanyl-tRNA-protein transferase, N-terminal domain"/>
    <property type="match status" value="1"/>
</dbReference>
<comment type="catalytic activity">
    <reaction evidence="4">
        <text>N-terminal L-arginyl-[protein] + L-leucyl-tRNA(Leu) = N-terminal L-leucyl-L-arginyl-[protein] + tRNA(Leu) + H(+)</text>
        <dbReference type="Rhea" id="RHEA:50416"/>
        <dbReference type="Rhea" id="RHEA-COMP:9613"/>
        <dbReference type="Rhea" id="RHEA-COMP:9622"/>
        <dbReference type="Rhea" id="RHEA-COMP:12672"/>
        <dbReference type="Rhea" id="RHEA-COMP:12673"/>
        <dbReference type="ChEBI" id="CHEBI:15378"/>
        <dbReference type="ChEBI" id="CHEBI:64719"/>
        <dbReference type="ChEBI" id="CHEBI:78442"/>
        <dbReference type="ChEBI" id="CHEBI:78494"/>
        <dbReference type="ChEBI" id="CHEBI:133044"/>
        <dbReference type="EC" id="2.3.2.6"/>
    </reaction>
</comment>
<keyword evidence="2 4" id="KW-0808">Transferase</keyword>
<comment type="subcellular location">
    <subcellularLocation>
        <location evidence="4">Cytoplasm</location>
    </subcellularLocation>
</comment>
<protein>
    <recommendedName>
        <fullName evidence="4">Leucyl/phenylalanyl-tRNA--protein transferase</fullName>
        <ecNumber evidence="4">2.3.2.6</ecNumber>
    </recommendedName>
    <alternativeName>
        <fullName evidence="4">L/F-transferase</fullName>
    </alternativeName>
    <alternativeName>
        <fullName evidence="4">Leucyltransferase</fullName>
    </alternativeName>
    <alternativeName>
        <fullName evidence="4">Phenyalanyltransferase</fullName>
    </alternativeName>
</protein>
<dbReference type="GO" id="GO:0030163">
    <property type="term" value="P:protein catabolic process"/>
    <property type="evidence" value="ECO:0007669"/>
    <property type="project" value="UniProtKB-UniRule"/>
</dbReference>
<keyword evidence="3 4" id="KW-0012">Acyltransferase</keyword>
<dbReference type="EMBL" id="PZKF01000019">
    <property type="protein sequence ID" value="PTE17347.1"/>
    <property type="molecule type" value="Genomic_DNA"/>
</dbReference>
<comment type="function">
    <text evidence="4">Functions in the N-end rule pathway of protein degradation where it conjugates Leu, Phe and, less efficiently, Met from aminoacyl-tRNAs to the N-termini of proteins containing an N-terminal arginine or lysine.</text>
</comment>
<dbReference type="OrthoDB" id="9790282at2"/>
<accession>A0A2T4JHU2</accession>
<dbReference type="NCBIfam" id="TIGR00667">
    <property type="entry name" value="aat"/>
    <property type="match status" value="1"/>
</dbReference>
<name>A0A2T4JHU2_9RHOB</name>
<sequence>MRTADLTPDLLLSAYAQGIFPMAETRDSDVLHWFDPQRRGILPLDNFHISHSLRRFVLRENFTIRTNSAFSAVVAGCAARPETWISAGLVDLYDKLHDRGLAHSVEVWDAQGLAGGVFGIALGGAFFGESMFSQRTNASKIALVWLVDRLRRAGFSLLDTQYITPHLQTLGGREIPRAAYRALLARALARRCQFTAPPEEGAQSVLQRMTQTS</sequence>
<proteinExistence type="inferred from homology"/>
<dbReference type="GO" id="GO:0008914">
    <property type="term" value="F:leucyl-tRNA--protein transferase activity"/>
    <property type="evidence" value="ECO:0007669"/>
    <property type="project" value="UniProtKB-UniRule"/>
</dbReference>
<dbReference type="Proteomes" id="UP000241899">
    <property type="component" value="Unassembled WGS sequence"/>
</dbReference>
<dbReference type="AlphaFoldDB" id="A0A2T4JHU2"/>
<dbReference type="InterPro" id="IPR042203">
    <property type="entry name" value="Leu/Phe-tRNA_Trfase_C"/>
</dbReference>
<comment type="similarity">
    <text evidence="4">Belongs to the L/F-transferase family.</text>
</comment>
<comment type="caution">
    <text evidence="5">The sequence shown here is derived from an EMBL/GenBank/DDBJ whole genome shotgun (WGS) entry which is preliminary data.</text>
</comment>
<comment type="catalytic activity">
    <reaction evidence="4">
        <text>N-terminal L-lysyl-[protein] + L-leucyl-tRNA(Leu) = N-terminal L-leucyl-L-lysyl-[protein] + tRNA(Leu) + H(+)</text>
        <dbReference type="Rhea" id="RHEA:12340"/>
        <dbReference type="Rhea" id="RHEA-COMP:9613"/>
        <dbReference type="Rhea" id="RHEA-COMP:9622"/>
        <dbReference type="Rhea" id="RHEA-COMP:12670"/>
        <dbReference type="Rhea" id="RHEA-COMP:12671"/>
        <dbReference type="ChEBI" id="CHEBI:15378"/>
        <dbReference type="ChEBI" id="CHEBI:65249"/>
        <dbReference type="ChEBI" id="CHEBI:78442"/>
        <dbReference type="ChEBI" id="CHEBI:78494"/>
        <dbReference type="ChEBI" id="CHEBI:133043"/>
        <dbReference type="EC" id="2.3.2.6"/>
    </reaction>
</comment>
<evidence type="ECO:0000256" key="1">
    <source>
        <dbReference type="ARBA" id="ARBA00022490"/>
    </source>
</evidence>
<organism evidence="5 6">
    <name type="scientific">Phaeovulum veldkampii DSM 11550</name>
    <dbReference type="NCBI Taxonomy" id="1185920"/>
    <lineage>
        <taxon>Bacteria</taxon>
        <taxon>Pseudomonadati</taxon>
        <taxon>Pseudomonadota</taxon>
        <taxon>Alphaproteobacteria</taxon>
        <taxon>Rhodobacterales</taxon>
        <taxon>Paracoccaceae</taxon>
        <taxon>Phaeovulum</taxon>
    </lineage>
</organism>
<dbReference type="EC" id="2.3.2.6" evidence="4"/>
<evidence type="ECO:0000256" key="4">
    <source>
        <dbReference type="HAMAP-Rule" id="MF_00688"/>
    </source>
</evidence>
<evidence type="ECO:0000313" key="6">
    <source>
        <dbReference type="Proteomes" id="UP000241899"/>
    </source>
</evidence>
<dbReference type="RefSeq" id="WP_107325125.1">
    <property type="nucleotide sequence ID" value="NZ_NHSP01000050.1"/>
</dbReference>
<dbReference type="SUPFAM" id="SSF55729">
    <property type="entry name" value="Acyl-CoA N-acyltransferases (Nat)"/>
    <property type="match status" value="1"/>
</dbReference>
<reference evidence="5 6" key="1">
    <citation type="submission" date="2018-03" db="EMBL/GenBank/DDBJ databases">
        <title>Rhodobacter veldkampii.</title>
        <authorList>
            <person name="Meyer T.E."/>
            <person name="Miller S."/>
            <person name="Lodha T."/>
            <person name="Gandham S."/>
            <person name="Chintalapati S."/>
            <person name="Chintalapati V.R."/>
        </authorList>
    </citation>
    <scope>NUCLEOTIDE SEQUENCE [LARGE SCALE GENOMIC DNA]</scope>
    <source>
        <strain evidence="5 6">DSM 11550</strain>
    </source>
</reference>